<reference evidence="1" key="1">
    <citation type="journal article" date="2014" name="Front. Microbiol.">
        <title>High frequency of phylogenetically diverse reductive dehalogenase-homologous genes in deep subseafloor sedimentary metagenomes.</title>
        <authorList>
            <person name="Kawai M."/>
            <person name="Futagami T."/>
            <person name="Toyoda A."/>
            <person name="Takaki Y."/>
            <person name="Nishi S."/>
            <person name="Hori S."/>
            <person name="Arai W."/>
            <person name="Tsubouchi T."/>
            <person name="Morono Y."/>
            <person name="Uchiyama I."/>
            <person name="Ito T."/>
            <person name="Fujiyama A."/>
            <person name="Inagaki F."/>
            <person name="Takami H."/>
        </authorList>
    </citation>
    <scope>NUCLEOTIDE SEQUENCE</scope>
    <source>
        <strain evidence="1">Expedition CK06-06</strain>
    </source>
</reference>
<evidence type="ECO:0008006" key="2">
    <source>
        <dbReference type="Google" id="ProtNLM"/>
    </source>
</evidence>
<accession>X0WAM2</accession>
<protein>
    <recommendedName>
        <fullName evidence="2">Phosphoadenosine phosphosulphate reductase domain-containing protein</fullName>
    </recommendedName>
</protein>
<dbReference type="EMBL" id="BARS01034384">
    <property type="protein sequence ID" value="GAG21633.1"/>
    <property type="molecule type" value="Genomic_DNA"/>
</dbReference>
<evidence type="ECO:0000313" key="1">
    <source>
        <dbReference type="EMBL" id="GAG21633.1"/>
    </source>
</evidence>
<name>X0WAM2_9ZZZZ</name>
<proteinExistence type="predicted"/>
<organism evidence="1">
    <name type="scientific">marine sediment metagenome</name>
    <dbReference type="NCBI Taxonomy" id="412755"/>
    <lineage>
        <taxon>unclassified sequences</taxon>
        <taxon>metagenomes</taxon>
        <taxon>ecological metagenomes</taxon>
    </lineage>
</organism>
<gene>
    <name evidence="1" type="ORF">S01H1_53123</name>
</gene>
<feature type="non-terminal residue" evidence="1">
    <location>
        <position position="1"/>
    </location>
</feature>
<comment type="caution">
    <text evidence="1">The sequence shown here is derived from an EMBL/GenBank/DDBJ whole genome shotgun (WGS) entry which is preliminary data.</text>
</comment>
<sequence length="251" mass="29295">NPWGASNRDLLAMYRSANAGECPLVIDKSTPSCGNSRFGCWVCTLVKRDRAMEAIIDNGEEWLAPLLEFRDLLSETQTPSLKSKYRDYRRRSGQLSYKKDGGLIRGPYHFEFRCELLKRLLTIQKQSPEDKNLQLITIPELHEIRKIWRIEEQDWEDSVPRIYREVYGDDLHWEHDDTVDLGVLERDTLAEVAAEHDLPEALLRKLLDVERLHHGMSRRTKVFSNIDMVLSKEWRSEEAILAEINRGQGIY</sequence>
<dbReference type="AlphaFoldDB" id="X0WAM2"/>